<reference evidence="2 3" key="1">
    <citation type="submission" date="2017-05" db="EMBL/GenBank/DDBJ databases">
        <title>The Genome Sequence of Tsuchiyaea wingfieldii DSM 27421.</title>
        <authorList>
            <person name="Cuomo C."/>
            <person name="Passer A."/>
            <person name="Billmyre B."/>
            <person name="Heitman J."/>
        </authorList>
    </citation>
    <scope>NUCLEOTIDE SEQUENCE [LARGE SCALE GENOMIC DNA]</scope>
    <source>
        <strain evidence="2 3">DSM 27421</strain>
    </source>
</reference>
<comment type="caution">
    <text evidence="2">The sequence shown here is derived from an EMBL/GenBank/DDBJ whole genome shotgun (WGS) entry which is preliminary data.</text>
</comment>
<keyword evidence="3" id="KW-1185">Reference proteome</keyword>
<proteinExistence type="predicted"/>
<dbReference type="AlphaFoldDB" id="A0A5D3AKV6"/>
<dbReference type="PROSITE" id="PS00018">
    <property type="entry name" value="EF_HAND_1"/>
    <property type="match status" value="1"/>
</dbReference>
<gene>
    <name evidence="2" type="ORF">B9479_008150</name>
</gene>
<evidence type="ECO:0000256" key="1">
    <source>
        <dbReference type="SAM" id="MobiDB-lite"/>
    </source>
</evidence>
<evidence type="ECO:0000313" key="2">
    <source>
        <dbReference type="EMBL" id="TYJ51288.1"/>
    </source>
</evidence>
<name>A0A5D3AKV6_9TREE</name>
<evidence type="ECO:0000313" key="3">
    <source>
        <dbReference type="Proteomes" id="UP000322245"/>
    </source>
</evidence>
<organism evidence="2 3">
    <name type="scientific">Cryptococcus floricola</name>
    <dbReference type="NCBI Taxonomy" id="2591691"/>
    <lineage>
        <taxon>Eukaryota</taxon>
        <taxon>Fungi</taxon>
        <taxon>Dikarya</taxon>
        <taxon>Basidiomycota</taxon>
        <taxon>Agaricomycotina</taxon>
        <taxon>Tremellomycetes</taxon>
        <taxon>Tremellales</taxon>
        <taxon>Cryptococcaceae</taxon>
        <taxon>Cryptococcus</taxon>
    </lineage>
</organism>
<dbReference type="EMBL" id="NIDF01000288">
    <property type="protein sequence ID" value="TYJ51288.1"/>
    <property type="molecule type" value="Genomic_DNA"/>
</dbReference>
<dbReference type="InterPro" id="IPR018247">
    <property type="entry name" value="EF_Hand_1_Ca_BS"/>
</dbReference>
<sequence length="219" mass="24371">MVSPDEDDDDGDDDISSDELDDGYVKCIEAEEMARSSVPVAEDDFWLAYLINPLETHASRLGLKATPLPDVTHERLAELLDFVLGSKRLNCVWTLYPMSKEVRKRLLGLWAVYMPSNVQALLAGQEPPSIDEIRAIVDANGMCCNEDGDRLDELEGRGEAQNRSLGAYWKVALPEEDADEDDANDPHPPLPVLLYTGQTATVKPTGKTMGFRARWREHG</sequence>
<protein>
    <submittedName>
        <fullName evidence="2">Uncharacterized protein</fullName>
    </submittedName>
</protein>
<accession>A0A5D3AKV6</accession>
<dbReference type="Proteomes" id="UP000322245">
    <property type="component" value="Unassembled WGS sequence"/>
</dbReference>
<feature type="region of interest" description="Disordered" evidence="1">
    <location>
        <begin position="1"/>
        <end position="20"/>
    </location>
</feature>